<accession>A0A1Y2C032</accession>
<evidence type="ECO:0008006" key="3">
    <source>
        <dbReference type="Google" id="ProtNLM"/>
    </source>
</evidence>
<dbReference type="SUPFAM" id="SSF54637">
    <property type="entry name" value="Thioesterase/thiol ester dehydrase-isomerase"/>
    <property type="match status" value="1"/>
</dbReference>
<proteinExistence type="predicted"/>
<dbReference type="Gene3D" id="3.10.129.10">
    <property type="entry name" value="Hotdog Thioesterase"/>
    <property type="match status" value="1"/>
</dbReference>
<dbReference type="InterPro" id="IPR029069">
    <property type="entry name" value="HotDog_dom_sf"/>
</dbReference>
<evidence type="ECO:0000313" key="2">
    <source>
        <dbReference type="Proteomes" id="UP000193642"/>
    </source>
</evidence>
<protein>
    <recommendedName>
        <fullName evidence="3">Thioesterase domain-containing protein</fullName>
    </recommendedName>
</protein>
<dbReference type="Proteomes" id="UP000193642">
    <property type="component" value="Unassembled WGS sequence"/>
</dbReference>
<comment type="caution">
    <text evidence="1">The sequence shown here is derived from an EMBL/GenBank/DDBJ whole genome shotgun (WGS) entry which is preliminary data.</text>
</comment>
<evidence type="ECO:0000313" key="1">
    <source>
        <dbReference type="EMBL" id="ORY40392.1"/>
    </source>
</evidence>
<name>A0A1Y2C032_9FUNG</name>
<gene>
    <name evidence="1" type="ORF">BCR33DRAFT_768005</name>
</gene>
<keyword evidence="2" id="KW-1185">Reference proteome</keyword>
<dbReference type="EMBL" id="MCGO01000035">
    <property type="protein sequence ID" value="ORY40392.1"/>
    <property type="molecule type" value="Genomic_DNA"/>
</dbReference>
<dbReference type="AlphaFoldDB" id="A0A1Y2C032"/>
<dbReference type="OrthoDB" id="5538558at2759"/>
<sequence>MRIPAPIHGKLQSFPLLTRVPIQTGDIDLSGCLSSVSLLRHFESARLAYFESLVGPRLSPATHSSFIRGKGVGRILGRASVAVVVGLELNHLHNHDSLWLAAKTESLARNKLIQNYVAVSEMSGQVVAEGSALIATYDHVAKQRADVPAEVVDAIKYIEGDTLKIH</sequence>
<reference evidence="1 2" key="1">
    <citation type="submission" date="2016-07" db="EMBL/GenBank/DDBJ databases">
        <title>Pervasive Adenine N6-methylation of Active Genes in Fungi.</title>
        <authorList>
            <consortium name="DOE Joint Genome Institute"/>
            <person name="Mondo S.J."/>
            <person name="Dannebaum R.O."/>
            <person name="Kuo R.C."/>
            <person name="Labutti K."/>
            <person name="Haridas S."/>
            <person name="Kuo A."/>
            <person name="Salamov A."/>
            <person name="Ahrendt S.R."/>
            <person name="Lipzen A."/>
            <person name="Sullivan W."/>
            <person name="Andreopoulos W.B."/>
            <person name="Clum A."/>
            <person name="Lindquist E."/>
            <person name="Daum C."/>
            <person name="Ramamoorthy G.K."/>
            <person name="Gryganskyi A."/>
            <person name="Culley D."/>
            <person name="Magnuson J.K."/>
            <person name="James T.Y."/>
            <person name="O'Malley M.A."/>
            <person name="Stajich J.E."/>
            <person name="Spatafora J.W."/>
            <person name="Visel A."/>
            <person name="Grigoriev I.V."/>
        </authorList>
    </citation>
    <scope>NUCLEOTIDE SEQUENCE [LARGE SCALE GENOMIC DNA]</scope>
    <source>
        <strain evidence="1 2">JEL800</strain>
    </source>
</reference>
<organism evidence="1 2">
    <name type="scientific">Rhizoclosmatium globosum</name>
    <dbReference type="NCBI Taxonomy" id="329046"/>
    <lineage>
        <taxon>Eukaryota</taxon>
        <taxon>Fungi</taxon>
        <taxon>Fungi incertae sedis</taxon>
        <taxon>Chytridiomycota</taxon>
        <taxon>Chytridiomycota incertae sedis</taxon>
        <taxon>Chytridiomycetes</taxon>
        <taxon>Chytridiales</taxon>
        <taxon>Chytriomycetaceae</taxon>
        <taxon>Rhizoclosmatium</taxon>
    </lineage>
</organism>
<dbReference type="STRING" id="329046.A0A1Y2C032"/>